<evidence type="ECO:0000256" key="2">
    <source>
        <dbReference type="ARBA" id="ARBA00004882"/>
    </source>
</evidence>
<evidence type="ECO:0000256" key="10">
    <source>
        <dbReference type="ARBA" id="ARBA00022857"/>
    </source>
</evidence>
<dbReference type="InterPro" id="IPR002125">
    <property type="entry name" value="CMP_dCMP_dom"/>
</dbReference>
<dbReference type="EC" id="1.1.1.193" evidence="15"/>
<dbReference type="Pfam" id="PF01872">
    <property type="entry name" value="RibD_C"/>
    <property type="match status" value="1"/>
</dbReference>
<dbReference type="GO" id="GO:0050661">
    <property type="term" value="F:NADP binding"/>
    <property type="evidence" value="ECO:0007669"/>
    <property type="project" value="InterPro"/>
</dbReference>
<keyword evidence="12" id="KW-0511">Multifunctional enzyme</keyword>
<feature type="domain" description="CMP/dCMP-type deaminase" evidence="19">
    <location>
        <begin position="5"/>
        <end position="130"/>
    </location>
</feature>
<evidence type="ECO:0000256" key="7">
    <source>
        <dbReference type="ARBA" id="ARBA00022723"/>
    </source>
</evidence>
<dbReference type="PROSITE" id="PS00903">
    <property type="entry name" value="CYT_DCMP_DEAMINASES_1"/>
    <property type="match status" value="1"/>
</dbReference>
<evidence type="ECO:0000256" key="1">
    <source>
        <dbReference type="ARBA" id="ARBA00002151"/>
    </source>
</evidence>
<comment type="cofactor">
    <cofactor evidence="15 18">
        <name>Zn(2+)</name>
        <dbReference type="ChEBI" id="CHEBI:29105"/>
    </cofactor>
    <text evidence="15 18">Binds 1 zinc ion.</text>
</comment>
<feature type="binding site" evidence="17">
    <location>
        <position position="301"/>
    </location>
    <ligand>
        <name>substrate</name>
    </ligand>
</feature>
<evidence type="ECO:0000256" key="3">
    <source>
        <dbReference type="ARBA" id="ARBA00004910"/>
    </source>
</evidence>
<feature type="binding site" evidence="17">
    <location>
        <position position="161"/>
    </location>
    <ligand>
        <name>NADP(+)</name>
        <dbReference type="ChEBI" id="CHEBI:58349"/>
    </ligand>
</feature>
<keyword evidence="8 15" id="KW-0378">Hydrolase</keyword>
<dbReference type="GO" id="GO:0008703">
    <property type="term" value="F:5-amino-6-(5-phosphoribosylamino)uracil reductase activity"/>
    <property type="evidence" value="ECO:0007669"/>
    <property type="project" value="UniProtKB-EC"/>
</dbReference>
<feature type="active site" description="Proton donor" evidence="16">
    <location>
        <position position="56"/>
    </location>
</feature>
<dbReference type="PIRSF" id="PIRSF006769">
    <property type="entry name" value="RibD"/>
    <property type="match status" value="1"/>
</dbReference>
<evidence type="ECO:0000256" key="16">
    <source>
        <dbReference type="PIRSR" id="PIRSR006769-1"/>
    </source>
</evidence>
<feature type="binding site" evidence="17">
    <location>
        <position position="203"/>
    </location>
    <ligand>
        <name>substrate</name>
    </ligand>
</feature>
<dbReference type="Proteomes" id="UP000255517">
    <property type="component" value="Unassembled WGS sequence"/>
</dbReference>
<dbReference type="InterPro" id="IPR024072">
    <property type="entry name" value="DHFR-like_dom_sf"/>
</dbReference>
<feature type="binding site" evidence="17">
    <location>
        <position position="207"/>
    </location>
    <ligand>
        <name>NADP(+)</name>
        <dbReference type="ChEBI" id="CHEBI:58349"/>
    </ligand>
</feature>
<reference evidence="20 21" key="1">
    <citation type="submission" date="2018-06" db="EMBL/GenBank/DDBJ databases">
        <authorList>
            <consortium name="Pathogen Informatics"/>
            <person name="Doyle S."/>
        </authorList>
    </citation>
    <scope>NUCLEOTIDE SEQUENCE [LARGE SCALE GENOMIC DNA]</scope>
    <source>
        <strain evidence="20 21">NCTC13149</strain>
    </source>
</reference>
<dbReference type="InterPro" id="IPR011549">
    <property type="entry name" value="RibD_C"/>
</dbReference>
<keyword evidence="11 15" id="KW-0560">Oxidoreductase</keyword>
<dbReference type="Gene3D" id="3.40.140.10">
    <property type="entry name" value="Cytidine Deaminase, domain 2"/>
    <property type="match status" value="1"/>
</dbReference>
<feature type="binding site" evidence="17">
    <location>
        <position position="229"/>
    </location>
    <ligand>
        <name>NADP(+)</name>
        <dbReference type="ChEBI" id="CHEBI:58349"/>
    </ligand>
</feature>
<dbReference type="RefSeq" id="WP_019034422.1">
    <property type="nucleotide sequence ID" value="NZ_UGSZ01000001.1"/>
</dbReference>
<evidence type="ECO:0000256" key="11">
    <source>
        <dbReference type="ARBA" id="ARBA00023002"/>
    </source>
</evidence>
<dbReference type="EC" id="3.5.4.26" evidence="15"/>
<dbReference type="InterPro" id="IPR050765">
    <property type="entry name" value="Riboflavin_Biosynth_HTPR"/>
</dbReference>
<comment type="similarity">
    <text evidence="4 15">In the N-terminal section; belongs to the cytidine and deoxycytidylate deaminase family.</text>
</comment>
<dbReference type="STRING" id="1122949.GCA_000378725_00486"/>
<comment type="catalytic activity">
    <reaction evidence="13 15">
        <text>5-amino-6-(5-phospho-D-ribitylamino)uracil + NADP(+) = 5-amino-6-(5-phospho-D-ribosylamino)uracil + NADPH + H(+)</text>
        <dbReference type="Rhea" id="RHEA:17845"/>
        <dbReference type="ChEBI" id="CHEBI:15378"/>
        <dbReference type="ChEBI" id="CHEBI:57783"/>
        <dbReference type="ChEBI" id="CHEBI:58349"/>
        <dbReference type="ChEBI" id="CHEBI:58421"/>
        <dbReference type="ChEBI" id="CHEBI:58453"/>
        <dbReference type="EC" id="1.1.1.193"/>
    </reaction>
</comment>
<dbReference type="NCBIfam" id="TIGR00227">
    <property type="entry name" value="ribD_Cterm"/>
    <property type="match status" value="1"/>
</dbReference>
<evidence type="ECO:0000256" key="14">
    <source>
        <dbReference type="ARBA" id="ARBA00049886"/>
    </source>
</evidence>
<evidence type="ECO:0000256" key="18">
    <source>
        <dbReference type="PIRSR" id="PIRSR006769-3"/>
    </source>
</evidence>
<evidence type="ECO:0000313" key="21">
    <source>
        <dbReference type="Proteomes" id="UP000255517"/>
    </source>
</evidence>
<dbReference type="InterPro" id="IPR002734">
    <property type="entry name" value="RibDG_C"/>
</dbReference>
<feature type="binding site" evidence="18">
    <location>
        <position position="54"/>
    </location>
    <ligand>
        <name>Zn(2+)</name>
        <dbReference type="ChEBI" id="CHEBI:29105"/>
        <note>catalytic</note>
    </ligand>
</feature>
<dbReference type="FunFam" id="3.40.140.10:FF:000025">
    <property type="entry name" value="Riboflavin biosynthesis protein RibD"/>
    <property type="match status" value="1"/>
</dbReference>
<evidence type="ECO:0000256" key="17">
    <source>
        <dbReference type="PIRSR" id="PIRSR006769-2"/>
    </source>
</evidence>
<feature type="binding site" evidence="17">
    <location>
        <position position="191"/>
    </location>
    <ligand>
        <name>substrate</name>
    </ligand>
</feature>
<feature type="binding site" evidence="17">
    <location>
        <begin position="303"/>
        <end position="309"/>
    </location>
    <ligand>
        <name>NADP(+)</name>
        <dbReference type="ChEBI" id="CHEBI:58349"/>
    </ligand>
</feature>
<dbReference type="PROSITE" id="PS51747">
    <property type="entry name" value="CYT_DCMP_DEAMINASES_2"/>
    <property type="match status" value="1"/>
</dbReference>
<feature type="binding site" evidence="18">
    <location>
        <position position="91"/>
    </location>
    <ligand>
        <name>Zn(2+)</name>
        <dbReference type="ChEBI" id="CHEBI:29105"/>
        <note>catalytic</note>
    </ligand>
</feature>
<dbReference type="GO" id="GO:0008835">
    <property type="term" value="F:diaminohydroxyphosphoribosylaminopyrimidine deaminase activity"/>
    <property type="evidence" value="ECO:0007669"/>
    <property type="project" value="UniProtKB-EC"/>
</dbReference>
<keyword evidence="6 15" id="KW-0686">Riboflavin biosynthesis</keyword>
<evidence type="ECO:0000259" key="19">
    <source>
        <dbReference type="PROSITE" id="PS51747"/>
    </source>
</evidence>
<dbReference type="InterPro" id="IPR016192">
    <property type="entry name" value="APOBEC/CMP_deaminase_Zn-bd"/>
</dbReference>
<feature type="binding site" evidence="17">
    <location>
        <position position="211"/>
    </location>
    <ligand>
        <name>substrate</name>
    </ligand>
</feature>
<protein>
    <recommendedName>
        <fullName evidence="15">Riboflavin biosynthesis protein RibD</fullName>
    </recommendedName>
    <domain>
        <recommendedName>
            <fullName evidence="15">Diaminohydroxyphosphoribosylaminopyrimidine deaminase</fullName>
            <shortName evidence="15">DRAP deaminase</shortName>
            <ecNumber evidence="15">3.5.4.26</ecNumber>
        </recommendedName>
        <alternativeName>
            <fullName evidence="15">Riboflavin-specific deaminase</fullName>
        </alternativeName>
    </domain>
    <domain>
        <recommendedName>
            <fullName evidence="15">5-amino-6-(5-phosphoribosylamino)uracil reductase</fullName>
            <ecNumber evidence="15">1.1.1.193</ecNumber>
        </recommendedName>
        <alternativeName>
            <fullName evidence="15">HTP reductase</fullName>
        </alternativeName>
    </domain>
</protein>
<dbReference type="Gene3D" id="3.40.430.10">
    <property type="entry name" value="Dihydrofolate Reductase, subunit A"/>
    <property type="match status" value="1"/>
</dbReference>
<proteinExistence type="inferred from homology"/>
<dbReference type="EMBL" id="UGSZ01000001">
    <property type="protein sequence ID" value="SUB56758.1"/>
    <property type="molecule type" value="Genomic_DNA"/>
</dbReference>
<feature type="binding site" evidence="18">
    <location>
        <position position="82"/>
    </location>
    <ligand>
        <name>Zn(2+)</name>
        <dbReference type="ChEBI" id="CHEBI:29105"/>
        <note>catalytic</note>
    </ligand>
</feature>
<evidence type="ECO:0000256" key="15">
    <source>
        <dbReference type="PIRNR" id="PIRNR006769"/>
    </source>
</evidence>
<dbReference type="CDD" id="cd01284">
    <property type="entry name" value="Riboflavin_deaminase-reductase"/>
    <property type="match status" value="1"/>
</dbReference>
<dbReference type="InterPro" id="IPR016193">
    <property type="entry name" value="Cytidine_deaminase-like"/>
</dbReference>
<feature type="binding site" evidence="17">
    <location>
        <position position="177"/>
    </location>
    <ligand>
        <name>NADP(+)</name>
        <dbReference type="ChEBI" id="CHEBI:58349"/>
    </ligand>
</feature>
<evidence type="ECO:0000256" key="8">
    <source>
        <dbReference type="ARBA" id="ARBA00022801"/>
    </source>
</evidence>
<accession>A0A379C3U6</accession>
<evidence type="ECO:0000256" key="6">
    <source>
        <dbReference type="ARBA" id="ARBA00022619"/>
    </source>
</evidence>
<keyword evidence="10 15" id="KW-0521">NADP</keyword>
<comment type="function">
    <text evidence="1 15">Converts 2,5-diamino-6-(ribosylamino)-4(3h)-pyrimidinone 5'-phosphate into 5-amino-6-(ribosylamino)-2,4(1h,3h)-pyrimidinedione 5'-phosphate.</text>
</comment>
<comment type="pathway">
    <text evidence="2 15">Cofactor biosynthesis; riboflavin biosynthesis; 5-amino-6-(D-ribitylamino)uracil from GTP: step 2/4.</text>
</comment>
<dbReference type="AlphaFoldDB" id="A0A379C3U6"/>
<dbReference type="SUPFAM" id="SSF53597">
    <property type="entry name" value="Dihydrofolate reductase-like"/>
    <property type="match status" value="1"/>
</dbReference>
<comment type="similarity">
    <text evidence="5 15">In the C-terminal section; belongs to the HTP reductase family.</text>
</comment>
<evidence type="ECO:0000256" key="12">
    <source>
        <dbReference type="ARBA" id="ARBA00023268"/>
    </source>
</evidence>
<evidence type="ECO:0000313" key="20">
    <source>
        <dbReference type="EMBL" id="SUB56758.1"/>
    </source>
</evidence>
<dbReference type="InterPro" id="IPR004794">
    <property type="entry name" value="Eubact_RibD"/>
</dbReference>
<dbReference type="PANTHER" id="PTHR38011:SF7">
    <property type="entry name" value="2,5-DIAMINO-6-RIBOSYLAMINO-4(3H)-PYRIMIDINONE 5'-PHOSPHATE REDUCTASE"/>
    <property type="match status" value="1"/>
</dbReference>
<evidence type="ECO:0000256" key="5">
    <source>
        <dbReference type="ARBA" id="ARBA00007417"/>
    </source>
</evidence>
<dbReference type="OrthoDB" id="9800865at2"/>
<dbReference type="SUPFAM" id="SSF53927">
    <property type="entry name" value="Cytidine deaminase-like"/>
    <property type="match status" value="1"/>
</dbReference>
<gene>
    <name evidence="20" type="primary">ribD</name>
    <name evidence="20" type="ORF">NCTC13149_00558</name>
</gene>
<sequence>MLEFVDYRSYMSLAMELAEKGKGFTLTNPMVGCVIVNDDRIIGRGYHKKFGDLHAETMAIEDSKKNGESLEGSTLYVNLEPCCHYGKQPPCTKAIIENKIKKVVIANVDPNKKVSGKGIKTLEDAGIEVVEGIMEEEGLKLNEEFFHFIKTQRPFVTMKSAMTLDGKIASVTGDSKWISSQISRDYVHKLRAENNAIMVGIGTVLKDDPSLNVRIYGNYKNPTKILVDSKLRIPLDAKLLSSSDAPTIIACTEGYDTEKYNKLKEMANVHILVCKKKDERVDLLDLFSKLKDFDICSVLLEGGGNLNYSMLRENLVDRIIFFIGPKIIGGSGLSPVAGEGITLMKDAIKIKDFQVEKMGQDILINAYVDKEE</sequence>
<comment type="pathway">
    <text evidence="3 15">Cofactor biosynthesis; riboflavin biosynthesis; 5-amino-6-(D-ribitylamino)uracil from GTP: step 3/4.</text>
</comment>
<feature type="binding site" evidence="17">
    <location>
        <position position="214"/>
    </location>
    <ligand>
        <name>substrate</name>
    </ligand>
</feature>
<evidence type="ECO:0000256" key="13">
    <source>
        <dbReference type="ARBA" id="ARBA00049861"/>
    </source>
</evidence>
<feature type="binding site" evidence="17">
    <location>
        <position position="175"/>
    </location>
    <ligand>
        <name>substrate</name>
    </ligand>
</feature>
<dbReference type="PANTHER" id="PTHR38011">
    <property type="entry name" value="DIHYDROFOLATE REDUCTASE FAMILY PROTEIN (AFU_ORTHOLOGUE AFUA_8G06820)"/>
    <property type="match status" value="1"/>
</dbReference>
<organism evidence="20 21">
    <name type="scientific">Peptoniphilus lacrimalis</name>
    <dbReference type="NCBI Taxonomy" id="33031"/>
    <lineage>
        <taxon>Bacteria</taxon>
        <taxon>Bacillati</taxon>
        <taxon>Bacillota</taxon>
        <taxon>Tissierellia</taxon>
        <taxon>Tissierellales</taxon>
        <taxon>Peptoniphilaceae</taxon>
        <taxon>Peptoniphilus</taxon>
    </lineage>
</organism>
<keyword evidence="7 15" id="KW-0479">Metal-binding</keyword>
<comment type="catalytic activity">
    <reaction evidence="14 15">
        <text>2,5-diamino-6-hydroxy-4-(5-phosphoribosylamino)-pyrimidine + H2O + H(+) = 5-amino-6-(5-phospho-D-ribosylamino)uracil + NH4(+)</text>
        <dbReference type="Rhea" id="RHEA:21868"/>
        <dbReference type="ChEBI" id="CHEBI:15377"/>
        <dbReference type="ChEBI" id="CHEBI:15378"/>
        <dbReference type="ChEBI" id="CHEBI:28938"/>
        <dbReference type="ChEBI" id="CHEBI:58453"/>
        <dbReference type="ChEBI" id="CHEBI:58614"/>
        <dbReference type="EC" id="3.5.4.26"/>
    </reaction>
</comment>
<dbReference type="Pfam" id="PF00383">
    <property type="entry name" value="dCMP_cyt_deam_1"/>
    <property type="match status" value="1"/>
</dbReference>
<name>A0A379C3U6_9FIRM</name>
<dbReference type="UniPathway" id="UPA00275">
    <property type="reaction ID" value="UER00401"/>
</dbReference>
<keyword evidence="9 15" id="KW-0862">Zinc</keyword>
<dbReference type="NCBIfam" id="TIGR00326">
    <property type="entry name" value="eubact_ribD"/>
    <property type="match status" value="1"/>
</dbReference>
<evidence type="ECO:0000256" key="9">
    <source>
        <dbReference type="ARBA" id="ARBA00022833"/>
    </source>
</evidence>
<dbReference type="GO" id="GO:0009231">
    <property type="term" value="P:riboflavin biosynthetic process"/>
    <property type="evidence" value="ECO:0007669"/>
    <property type="project" value="UniProtKB-UniPathway"/>
</dbReference>
<evidence type="ECO:0000256" key="4">
    <source>
        <dbReference type="ARBA" id="ARBA00005259"/>
    </source>
</evidence>
<dbReference type="GO" id="GO:0008270">
    <property type="term" value="F:zinc ion binding"/>
    <property type="evidence" value="ECO:0007669"/>
    <property type="project" value="InterPro"/>
</dbReference>